<dbReference type="STRING" id="188477.A0A3S0ZXE0"/>
<protein>
    <recommendedName>
        <fullName evidence="10">TM2 domain-containing protein</fullName>
    </recommendedName>
</protein>
<dbReference type="EMBL" id="RQTK01000067">
    <property type="protein sequence ID" value="RUS89063.1"/>
    <property type="molecule type" value="Genomic_DNA"/>
</dbReference>
<dbReference type="GO" id="GO:0016020">
    <property type="term" value="C:membrane"/>
    <property type="evidence" value="ECO:0007669"/>
    <property type="project" value="UniProtKB-SubCell"/>
</dbReference>
<evidence type="ECO:0000256" key="5">
    <source>
        <dbReference type="ARBA" id="ARBA00022989"/>
    </source>
</evidence>
<evidence type="ECO:0000313" key="11">
    <source>
        <dbReference type="EMBL" id="RUS89063.1"/>
    </source>
</evidence>
<organism evidence="11 12">
    <name type="scientific">Elysia chlorotica</name>
    <name type="common">Eastern emerald elysia</name>
    <name type="synonym">Sea slug</name>
    <dbReference type="NCBI Taxonomy" id="188477"/>
    <lineage>
        <taxon>Eukaryota</taxon>
        <taxon>Metazoa</taxon>
        <taxon>Spiralia</taxon>
        <taxon>Lophotrochozoa</taxon>
        <taxon>Mollusca</taxon>
        <taxon>Gastropoda</taxon>
        <taxon>Heterobranchia</taxon>
        <taxon>Euthyneura</taxon>
        <taxon>Panpulmonata</taxon>
        <taxon>Sacoglossa</taxon>
        <taxon>Placobranchoidea</taxon>
        <taxon>Plakobranchidae</taxon>
        <taxon>Elysia</taxon>
    </lineage>
</organism>
<comment type="subcellular location">
    <subcellularLocation>
        <location evidence="1">Membrane</location>
        <topology evidence="1">Multi-pass membrane protein</topology>
    </subcellularLocation>
</comment>
<gene>
    <name evidence="11" type="ORF">EGW08_003174</name>
</gene>
<reference evidence="11 12" key="1">
    <citation type="submission" date="2019-01" db="EMBL/GenBank/DDBJ databases">
        <title>A draft genome assembly of the solar-powered sea slug Elysia chlorotica.</title>
        <authorList>
            <person name="Cai H."/>
            <person name="Li Q."/>
            <person name="Fang X."/>
            <person name="Li J."/>
            <person name="Curtis N.E."/>
            <person name="Altenburger A."/>
            <person name="Shibata T."/>
            <person name="Feng M."/>
            <person name="Maeda T."/>
            <person name="Schwartz J.A."/>
            <person name="Shigenobu S."/>
            <person name="Lundholm N."/>
            <person name="Nishiyama T."/>
            <person name="Yang H."/>
            <person name="Hasebe M."/>
            <person name="Li S."/>
            <person name="Pierce S.K."/>
            <person name="Wang J."/>
        </authorList>
    </citation>
    <scope>NUCLEOTIDE SEQUENCE [LARGE SCALE GENOMIC DNA]</scope>
    <source>
        <strain evidence="11">EC2010</strain>
        <tissue evidence="11">Whole organism of an adult</tissue>
    </source>
</reference>
<dbReference type="InterPro" id="IPR050932">
    <property type="entry name" value="TM2D1-3-like"/>
</dbReference>
<evidence type="ECO:0000256" key="2">
    <source>
        <dbReference type="ARBA" id="ARBA00008284"/>
    </source>
</evidence>
<feature type="compositionally biased region" description="Polar residues" evidence="8">
    <location>
        <begin position="52"/>
        <end position="78"/>
    </location>
</feature>
<dbReference type="OrthoDB" id="10257855at2759"/>
<evidence type="ECO:0000256" key="7">
    <source>
        <dbReference type="ARBA" id="ARBA00023180"/>
    </source>
</evidence>
<comment type="similarity">
    <text evidence="2">Belongs to the TM2 family.</text>
</comment>
<dbReference type="AlphaFoldDB" id="A0A3S0ZXE0"/>
<feature type="transmembrane region" description="Helical" evidence="9">
    <location>
        <begin position="211"/>
        <end position="230"/>
    </location>
</feature>
<keyword evidence="4" id="KW-0732">Signal</keyword>
<name>A0A3S0ZXE0_ELYCH</name>
<evidence type="ECO:0000259" key="10">
    <source>
        <dbReference type="Pfam" id="PF05154"/>
    </source>
</evidence>
<keyword evidence="12" id="KW-1185">Reference proteome</keyword>
<feature type="domain" description="TM2" evidence="10">
    <location>
        <begin position="208"/>
        <end position="256"/>
    </location>
</feature>
<dbReference type="InterPro" id="IPR007829">
    <property type="entry name" value="TM2"/>
</dbReference>
<evidence type="ECO:0000256" key="9">
    <source>
        <dbReference type="SAM" id="Phobius"/>
    </source>
</evidence>
<evidence type="ECO:0000256" key="8">
    <source>
        <dbReference type="SAM" id="MobiDB-lite"/>
    </source>
</evidence>
<feature type="region of interest" description="Disordered" evidence="8">
    <location>
        <begin position="40"/>
        <end position="78"/>
    </location>
</feature>
<feature type="transmembrane region" description="Helical" evidence="9">
    <location>
        <begin position="242"/>
        <end position="263"/>
    </location>
</feature>
<evidence type="ECO:0000256" key="6">
    <source>
        <dbReference type="ARBA" id="ARBA00023136"/>
    </source>
</evidence>
<keyword evidence="5 9" id="KW-1133">Transmembrane helix</keyword>
<keyword evidence="3 9" id="KW-0812">Transmembrane</keyword>
<comment type="caution">
    <text evidence="11">The sequence shown here is derived from an EMBL/GenBank/DDBJ whole genome shotgun (WGS) entry which is preliminary data.</text>
</comment>
<evidence type="ECO:0000313" key="12">
    <source>
        <dbReference type="Proteomes" id="UP000271974"/>
    </source>
</evidence>
<evidence type="ECO:0000256" key="1">
    <source>
        <dbReference type="ARBA" id="ARBA00004141"/>
    </source>
</evidence>
<dbReference type="Proteomes" id="UP000271974">
    <property type="component" value="Unassembled WGS sequence"/>
</dbReference>
<dbReference type="PANTHER" id="PTHR21016">
    <property type="entry name" value="BETA-AMYLOID BINDING PROTEIN-RELATED"/>
    <property type="match status" value="1"/>
</dbReference>
<dbReference type="PANTHER" id="PTHR21016:SF7">
    <property type="entry name" value="TM2 DOMAIN-CONTAINING PROTEIN 3"/>
    <property type="match status" value="1"/>
</dbReference>
<keyword evidence="6 9" id="KW-0472">Membrane</keyword>
<sequence length="272" mass="30465">MMNEMHQRDYFLRRAVVSWHILSMILFVLTLSVCGALSSATESDVGKPSTGIDLTTVSTPNPMSNNVTSNETDDGTSSSTKAASCSLDVYEVCSENVKCSLLGGECIDCDFNTSCEYGTIQKAYCSPKANVSCEGARKFEREYHCRYCYQLPEWQTWCNQTTDCALNKPRTYWPARPFYVTTCWAKSESLCMGRRCFHKQTSCNWSNGYKWSTAMLYSIFLGGFGVDRFYLRYWVEGIGKLLSFGGLGVWTLVDVILIGVGYLGPSDGSLYI</sequence>
<proteinExistence type="inferred from homology"/>
<dbReference type="Pfam" id="PF05154">
    <property type="entry name" value="TM2"/>
    <property type="match status" value="1"/>
</dbReference>
<evidence type="ECO:0000256" key="3">
    <source>
        <dbReference type="ARBA" id="ARBA00022692"/>
    </source>
</evidence>
<keyword evidence="7" id="KW-0325">Glycoprotein</keyword>
<accession>A0A3S0ZXE0</accession>
<evidence type="ECO:0000256" key="4">
    <source>
        <dbReference type="ARBA" id="ARBA00022729"/>
    </source>
</evidence>